<keyword evidence="1" id="KW-0812">Transmembrane</keyword>
<comment type="caution">
    <text evidence="2">The sequence shown here is derived from an EMBL/GenBank/DDBJ whole genome shotgun (WGS) entry which is preliminary data.</text>
</comment>
<evidence type="ECO:0000256" key="1">
    <source>
        <dbReference type="SAM" id="Phobius"/>
    </source>
</evidence>
<organism evidence="2">
    <name type="scientific">marine sediment metagenome</name>
    <dbReference type="NCBI Taxonomy" id="412755"/>
    <lineage>
        <taxon>unclassified sequences</taxon>
        <taxon>metagenomes</taxon>
        <taxon>ecological metagenomes</taxon>
    </lineage>
</organism>
<sequence length="41" mass="4692">MFENVLITNETKDQIIEIVIWGFVLAIIVGVLTFVLRSLRS</sequence>
<protein>
    <submittedName>
        <fullName evidence="2">Uncharacterized protein</fullName>
    </submittedName>
</protein>
<evidence type="ECO:0000313" key="2">
    <source>
        <dbReference type="EMBL" id="GAG70506.1"/>
    </source>
</evidence>
<dbReference type="EMBL" id="BART01000321">
    <property type="protein sequence ID" value="GAG70506.1"/>
    <property type="molecule type" value="Genomic_DNA"/>
</dbReference>
<dbReference type="AlphaFoldDB" id="X1BEU3"/>
<name>X1BEU3_9ZZZZ</name>
<reference evidence="2" key="1">
    <citation type="journal article" date="2014" name="Front. Microbiol.">
        <title>High frequency of phylogenetically diverse reductive dehalogenase-homologous genes in deep subseafloor sedimentary metagenomes.</title>
        <authorList>
            <person name="Kawai M."/>
            <person name="Futagami T."/>
            <person name="Toyoda A."/>
            <person name="Takaki Y."/>
            <person name="Nishi S."/>
            <person name="Hori S."/>
            <person name="Arai W."/>
            <person name="Tsubouchi T."/>
            <person name="Morono Y."/>
            <person name="Uchiyama I."/>
            <person name="Ito T."/>
            <person name="Fujiyama A."/>
            <person name="Inagaki F."/>
            <person name="Takami H."/>
        </authorList>
    </citation>
    <scope>NUCLEOTIDE SEQUENCE</scope>
    <source>
        <strain evidence="2">Expedition CK06-06</strain>
    </source>
</reference>
<proteinExistence type="predicted"/>
<keyword evidence="1" id="KW-1133">Transmembrane helix</keyword>
<gene>
    <name evidence="2" type="ORF">S01H4_01684</name>
</gene>
<keyword evidence="1" id="KW-0472">Membrane</keyword>
<feature type="transmembrane region" description="Helical" evidence="1">
    <location>
        <begin position="15"/>
        <end position="36"/>
    </location>
</feature>
<accession>X1BEU3</accession>